<evidence type="ECO:0000313" key="6">
    <source>
        <dbReference type="EMBL" id="ROI00165.1"/>
    </source>
</evidence>
<dbReference type="GO" id="GO:0015074">
    <property type="term" value="P:DNA integration"/>
    <property type="evidence" value="ECO:0007669"/>
    <property type="project" value="InterPro"/>
</dbReference>
<dbReference type="InterPro" id="IPR050090">
    <property type="entry name" value="Tyrosine_recombinase_XerCD"/>
</dbReference>
<name>A0A3N0W5A5_9FLAO</name>
<dbReference type="CDD" id="cd01185">
    <property type="entry name" value="INTN1_C_like"/>
    <property type="match status" value="1"/>
</dbReference>
<comment type="caution">
    <text evidence="6">The sequence shown here is derived from an EMBL/GenBank/DDBJ whole genome shotgun (WGS) entry which is preliminary data.</text>
</comment>
<dbReference type="InterPro" id="IPR013762">
    <property type="entry name" value="Integrase-like_cat_sf"/>
</dbReference>
<evidence type="ECO:0000256" key="1">
    <source>
        <dbReference type="ARBA" id="ARBA00008857"/>
    </source>
</evidence>
<dbReference type="PANTHER" id="PTHR30349">
    <property type="entry name" value="PHAGE INTEGRASE-RELATED"/>
    <property type="match status" value="1"/>
</dbReference>
<dbReference type="Proteomes" id="UP000295709">
    <property type="component" value="Unassembled WGS sequence"/>
</dbReference>
<comment type="similarity">
    <text evidence="1">Belongs to the 'phage' integrase family.</text>
</comment>
<dbReference type="Pfam" id="PF00589">
    <property type="entry name" value="Phage_integrase"/>
    <property type="match status" value="1"/>
</dbReference>
<dbReference type="Proteomes" id="UP000269375">
    <property type="component" value="Unassembled WGS sequence"/>
</dbReference>
<dbReference type="PANTHER" id="PTHR30349:SF64">
    <property type="entry name" value="PROPHAGE INTEGRASE INTD-RELATED"/>
    <property type="match status" value="1"/>
</dbReference>
<reference evidence="7 9" key="2">
    <citation type="submission" date="2019-03" db="EMBL/GenBank/DDBJ databases">
        <title>Genomic Encyclopedia of Archaeal and Bacterial Type Strains, Phase II (KMG-II): from individual species to whole genera.</title>
        <authorList>
            <person name="Goeker M."/>
        </authorList>
    </citation>
    <scope>NUCLEOTIDE SEQUENCE [LARGE SCALE GENOMIC DNA]</scope>
    <source>
        <strain evidence="7 9">DSM 15235</strain>
    </source>
</reference>
<accession>A0A3N0W5A5</accession>
<evidence type="ECO:0000256" key="3">
    <source>
        <dbReference type="ARBA" id="ARBA00023172"/>
    </source>
</evidence>
<dbReference type="GO" id="GO:0003677">
    <property type="term" value="F:DNA binding"/>
    <property type="evidence" value="ECO:0007669"/>
    <property type="project" value="UniProtKB-KW"/>
</dbReference>
<feature type="domain" description="Phage integrase SAM-like" evidence="5">
    <location>
        <begin position="104"/>
        <end position="192"/>
    </location>
</feature>
<dbReference type="EMBL" id="SOQW01000001">
    <property type="protein sequence ID" value="TDX94883.1"/>
    <property type="molecule type" value="Genomic_DNA"/>
</dbReference>
<keyword evidence="9" id="KW-1185">Reference proteome</keyword>
<evidence type="ECO:0000259" key="4">
    <source>
        <dbReference type="Pfam" id="PF00589"/>
    </source>
</evidence>
<dbReference type="OrthoDB" id="1493636at2"/>
<dbReference type="InterPro" id="IPR002104">
    <property type="entry name" value="Integrase_catalytic"/>
</dbReference>
<dbReference type="InterPro" id="IPR025269">
    <property type="entry name" value="SAM-like_dom"/>
</dbReference>
<feature type="domain" description="Tyr recombinase" evidence="4">
    <location>
        <begin position="213"/>
        <end position="384"/>
    </location>
</feature>
<dbReference type="RefSeq" id="WP_123261868.1">
    <property type="nucleotide sequence ID" value="NZ_RJTX01000001.1"/>
</dbReference>
<protein>
    <submittedName>
        <fullName evidence="6">Integrase</fullName>
    </submittedName>
    <submittedName>
        <fullName evidence="7">Site-specific recombinase XerD</fullName>
    </submittedName>
</protein>
<dbReference type="Gene3D" id="1.10.150.130">
    <property type="match status" value="1"/>
</dbReference>
<evidence type="ECO:0000313" key="9">
    <source>
        <dbReference type="Proteomes" id="UP000295709"/>
    </source>
</evidence>
<gene>
    <name evidence="7" type="ORF">BCF50_0654</name>
    <name evidence="6" type="ORF">EGI05_04580</name>
</gene>
<reference evidence="6 8" key="1">
    <citation type="submission" date="2018-11" db="EMBL/GenBank/DDBJ databases">
        <title>Proposal to divide the Flavobacteriaceae and reorganize its genera based on Amino Acid Identity values calculated from whole genome sequences.</title>
        <authorList>
            <person name="Nicholson A.C."/>
            <person name="Gulvik C.A."/>
            <person name="Whitney A.M."/>
            <person name="Humrighouse B.W."/>
            <person name="Bell M."/>
            <person name="Holmes B."/>
            <person name="Steigerwalt A."/>
            <person name="Villarma A."/>
            <person name="Sheth M."/>
            <person name="Batra D."/>
            <person name="Pryor J."/>
            <person name="Bernardet J.-F."/>
            <person name="Hugo C."/>
            <person name="Kampfer P."/>
            <person name="Newman J."/>
            <person name="Mcquiston J.R."/>
        </authorList>
    </citation>
    <scope>NUCLEOTIDE SEQUENCE [LARGE SCALE GENOMIC DNA]</scope>
    <source>
        <strain evidence="6 8">DSM 15235</strain>
    </source>
</reference>
<keyword evidence="3" id="KW-0233">DNA recombination</keyword>
<evidence type="ECO:0000256" key="2">
    <source>
        <dbReference type="ARBA" id="ARBA00023125"/>
    </source>
</evidence>
<evidence type="ECO:0000259" key="5">
    <source>
        <dbReference type="Pfam" id="PF13102"/>
    </source>
</evidence>
<dbReference type="GO" id="GO:0006310">
    <property type="term" value="P:DNA recombination"/>
    <property type="evidence" value="ECO:0007669"/>
    <property type="project" value="UniProtKB-KW"/>
</dbReference>
<evidence type="ECO:0000313" key="7">
    <source>
        <dbReference type="EMBL" id="TDX94883.1"/>
    </source>
</evidence>
<dbReference type="AlphaFoldDB" id="A0A3N0W5A5"/>
<dbReference type="Gene3D" id="1.10.443.10">
    <property type="entry name" value="Intergrase catalytic core"/>
    <property type="match status" value="1"/>
</dbReference>
<keyword evidence="2" id="KW-0238">DNA-binding</keyword>
<evidence type="ECO:0000313" key="8">
    <source>
        <dbReference type="Proteomes" id="UP000269375"/>
    </source>
</evidence>
<dbReference type="InterPro" id="IPR011010">
    <property type="entry name" value="DNA_brk_join_enz"/>
</dbReference>
<proteinExistence type="inferred from homology"/>
<dbReference type="Pfam" id="PF13102">
    <property type="entry name" value="Phage_int_SAM_5"/>
    <property type="match status" value="1"/>
</dbReference>
<dbReference type="EMBL" id="RJTX01000001">
    <property type="protein sequence ID" value="ROI00165.1"/>
    <property type="molecule type" value="Genomic_DNA"/>
</dbReference>
<sequence>MTLFFFISEQKQLKKNIHLIVKNQSDQLLFQCKTPLKISEEDWDSQKERPSNIYLKKNKKINAKLDALKILLTDCIDKGLPPKAFSKKIQDLCSRDEIEYPVDSLLYFIKSYISAKKEYICRSTYKRYKVFFNLVERFDGYMAQRSCLSAVNNDFVKNFISFGKEEAYSENTIYRTIHFIKTILNFAERKGIRTNIREIDIRKERKRRNVINLTENEIQKIEKTDVPQELQAAKDWLLISCYTGQRISDFMKFCTEQLTEINDRICISFMQQKTQKEVLLPVHPVILEIIERNHNNFPKKLSPTNYNNHIKKIAQIAQIDESINAVKRIGHRVKNLKVKKWEVLTSHIGRRSFATNFYGKIPTPLLMEATGHSTEQMFLKYINPVDENRILSLGNYFDKIHQERQIV</sequence>
<dbReference type="SUPFAM" id="SSF56349">
    <property type="entry name" value="DNA breaking-rejoining enzymes"/>
    <property type="match status" value="1"/>
</dbReference>
<dbReference type="InterPro" id="IPR010998">
    <property type="entry name" value="Integrase_recombinase_N"/>
</dbReference>
<organism evidence="6 8">
    <name type="scientific">Chryseobacterium daecheongense</name>
    <dbReference type="NCBI Taxonomy" id="192389"/>
    <lineage>
        <taxon>Bacteria</taxon>
        <taxon>Pseudomonadati</taxon>
        <taxon>Bacteroidota</taxon>
        <taxon>Flavobacteriia</taxon>
        <taxon>Flavobacteriales</taxon>
        <taxon>Weeksellaceae</taxon>
        <taxon>Chryseobacterium group</taxon>
        <taxon>Chryseobacterium</taxon>
    </lineage>
</organism>